<keyword evidence="11" id="KW-0472">Membrane</keyword>
<keyword evidence="6" id="KW-0808">Transferase</keyword>
<dbReference type="SUPFAM" id="SSF158472">
    <property type="entry name" value="HAMP domain-like"/>
    <property type="match status" value="1"/>
</dbReference>
<evidence type="ECO:0000313" key="14">
    <source>
        <dbReference type="EMBL" id="ODS30485.1"/>
    </source>
</evidence>
<dbReference type="SUPFAM" id="SSF55874">
    <property type="entry name" value="ATPase domain of HSP90 chaperone/DNA topoisomerase II/histidine kinase"/>
    <property type="match status" value="1"/>
</dbReference>
<dbReference type="InterPro" id="IPR036890">
    <property type="entry name" value="HATPase_C_sf"/>
</dbReference>
<dbReference type="InterPro" id="IPR003594">
    <property type="entry name" value="HATPase_dom"/>
</dbReference>
<dbReference type="SMART" id="SM00388">
    <property type="entry name" value="HisKA"/>
    <property type="match status" value="1"/>
</dbReference>
<dbReference type="InterPro" id="IPR036097">
    <property type="entry name" value="HisK_dim/P_sf"/>
</dbReference>
<evidence type="ECO:0000256" key="6">
    <source>
        <dbReference type="ARBA" id="ARBA00022679"/>
    </source>
</evidence>
<feature type="coiled-coil region" evidence="10">
    <location>
        <begin position="349"/>
        <end position="376"/>
    </location>
</feature>
<evidence type="ECO:0000256" key="4">
    <source>
        <dbReference type="ARBA" id="ARBA00022475"/>
    </source>
</evidence>
<evidence type="ECO:0000259" key="13">
    <source>
        <dbReference type="PROSITE" id="PS50885"/>
    </source>
</evidence>
<keyword evidence="10" id="KW-0175">Coiled coil</keyword>
<gene>
    <name evidence="14" type="ORF">SCARUB_04403</name>
</gene>
<protein>
    <recommendedName>
        <fullName evidence="3">histidine kinase</fullName>
        <ecNumber evidence="3">2.7.13.3</ecNumber>
    </recommendedName>
</protein>
<evidence type="ECO:0000256" key="2">
    <source>
        <dbReference type="ARBA" id="ARBA00004651"/>
    </source>
</evidence>
<evidence type="ECO:0000256" key="1">
    <source>
        <dbReference type="ARBA" id="ARBA00000085"/>
    </source>
</evidence>
<dbReference type="Pfam" id="PF02518">
    <property type="entry name" value="HATPase_c"/>
    <property type="match status" value="1"/>
</dbReference>
<dbReference type="GO" id="GO:0005886">
    <property type="term" value="C:plasma membrane"/>
    <property type="evidence" value="ECO:0007669"/>
    <property type="project" value="UniProtKB-SubCell"/>
</dbReference>
<dbReference type="CDD" id="cd06225">
    <property type="entry name" value="HAMP"/>
    <property type="match status" value="1"/>
</dbReference>
<keyword evidence="5" id="KW-0597">Phosphoprotein</keyword>
<dbReference type="InterPro" id="IPR005467">
    <property type="entry name" value="His_kinase_dom"/>
</dbReference>
<sequence>MKPFQSIKGKLITFALCISLIPISVITTLYYFNARSTLKKQILRELTAVAESKKIHTLSFMKEKIGRTIDFSSDGFITDSLETISHRGYQSYAVSSLNRHLKVNKKPLDSCIAAIAVLGLDGKVVSSTNEKILGKDMSKHELFVNSINNKFGETYIGKSYYSSYFDENCICVSAPLTRRREGGIMGIIINAYALESLNEITANREIIFLNSLRYSPDAALELTISIDDPAAEPMKRALSGNYGLIMAPDYRNVTVLAAYQFIPEIGWGLVAKMDKAEAFAPLKRLGIVALILGSVCGAATIVMGIVFSLSTAGPINRLKSATERIAKGNLKHKVDITRKDEIGALASSFNNMTRKLANEIAEHKRTENELAANNKELEAFCYSVSHDLRAPLRGIDGFSGALEEDFAHELNSQGKDYVRRIRTASQRMGQLIDDLLDLSRITRSEMKHEEVDLSAMAQKIASELQELQPERQIEFIIAEGLCVNGDTNLLQVAMDNLLNNAWKFTGKHSHAKIEFGILQNDSRHVYFVSDDGAGFDMAYVHKLFGAFQRLHSLAEFEGTGIGLATVQRIIHRHGGRIWAEGEVEHGATFYFTL</sequence>
<dbReference type="InterPro" id="IPR050351">
    <property type="entry name" value="BphY/WalK/GraS-like"/>
</dbReference>
<reference evidence="14 15" key="1">
    <citation type="submission" date="2016-07" db="EMBL/GenBank/DDBJ databases">
        <title>Draft genome of Scalindua rubra, obtained from a brine-seawater interface in the Red Sea, sheds light on salt adaptation in anammox bacteria.</title>
        <authorList>
            <person name="Speth D.R."/>
            <person name="Lagkouvardos I."/>
            <person name="Wang Y."/>
            <person name="Qian P.-Y."/>
            <person name="Dutilh B.E."/>
            <person name="Jetten M.S."/>
        </authorList>
    </citation>
    <scope>NUCLEOTIDE SEQUENCE [LARGE SCALE GENOMIC DNA]</scope>
    <source>
        <strain evidence="14">BSI-1</strain>
    </source>
</reference>
<evidence type="ECO:0000256" key="9">
    <source>
        <dbReference type="ARBA" id="ARBA00022989"/>
    </source>
</evidence>
<keyword evidence="7 11" id="KW-0812">Transmembrane</keyword>
<dbReference type="SUPFAM" id="SSF103190">
    <property type="entry name" value="Sensory domain-like"/>
    <property type="match status" value="1"/>
</dbReference>
<comment type="subcellular location">
    <subcellularLocation>
        <location evidence="2">Cell membrane</location>
        <topology evidence="2">Multi-pass membrane protein</topology>
    </subcellularLocation>
</comment>
<dbReference type="PANTHER" id="PTHR42878">
    <property type="entry name" value="TWO-COMPONENT HISTIDINE KINASE"/>
    <property type="match status" value="1"/>
</dbReference>
<name>A0A1E3X4D2_9BACT</name>
<keyword evidence="9 11" id="KW-1133">Transmembrane helix</keyword>
<proteinExistence type="predicted"/>
<dbReference type="EC" id="2.7.13.3" evidence="3"/>
<dbReference type="SUPFAM" id="SSF47384">
    <property type="entry name" value="Homodimeric domain of signal transducing histidine kinase"/>
    <property type="match status" value="1"/>
</dbReference>
<dbReference type="Proteomes" id="UP000094056">
    <property type="component" value="Unassembled WGS sequence"/>
</dbReference>
<dbReference type="PANTHER" id="PTHR42878:SF15">
    <property type="entry name" value="BACTERIOPHYTOCHROME"/>
    <property type="match status" value="1"/>
</dbReference>
<evidence type="ECO:0000256" key="10">
    <source>
        <dbReference type="SAM" id="Coils"/>
    </source>
</evidence>
<feature type="domain" description="HAMP" evidence="13">
    <location>
        <begin position="309"/>
        <end position="361"/>
    </location>
</feature>
<dbReference type="SMART" id="SM00304">
    <property type="entry name" value="HAMP"/>
    <property type="match status" value="1"/>
</dbReference>
<evidence type="ECO:0000256" key="8">
    <source>
        <dbReference type="ARBA" id="ARBA00022777"/>
    </source>
</evidence>
<evidence type="ECO:0000313" key="15">
    <source>
        <dbReference type="Proteomes" id="UP000094056"/>
    </source>
</evidence>
<feature type="domain" description="Histidine kinase" evidence="12">
    <location>
        <begin position="383"/>
        <end position="593"/>
    </location>
</feature>
<evidence type="ECO:0000259" key="12">
    <source>
        <dbReference type="PROSITE" id="PS50109"/>
    </source>
</evidence>
<dbReference type="Gene3D" id="1.10.287.130">
    <property type="match status" value="1"/>
</dbReference>
<dbReference type="GO" id="GO:0000156">
    <property type="term" value="F:phosphorelay response regulator activity"/>
    <property type="evidence" value="ECO:0007669"/>
    <property type="project" value="TreeGrafter"/>
</dbReference>
<evidence type="ECO:0000256" key="11">
    <source>
        <dbReference type="SAM" id="Phobius"/>
    </source>
</evidence>
<organism evidence="14 15">
    <name type="scientific">Candidatus Scalindua rubra</name>
    <dbReference type="NCBI Taxonomy" id="1872076"/>
    <lineage>
        <taxon>Bacteria</taxon>
        <taxon>Pseudomonadati</taxon>
        <taxon>Planctomycetota</taxon>
        <taxon>Candidatus Brocadiia</taxon>
        <taxon>Candidatus Brocadiales</taxon>
        <taxon>Candidatus Scalinduaceae</taxon>
        <taxon>Candidatus Scalindua</taxon>
    </lineage>
</organism>
<dbReference type="GO" id="GO:0007234">
    <property type="term" value="P:osmosensory signaling via phosphorelay pathway"/>
    <property type="evidence" value="ECO:0007669"/>
    <property type="project" value="TreeGrafter"/>
</dbReference>
<evidence type="ECO:0000256" key="3">
    <source>
        <dbReference type="ARBA" id="ARBA00012438"/>
    </source>
</evidence>
<dbReference type="Gene3D" id="3.30.565.10">
    <property type="entry name" value="Histidine kinase-like ATPase, C-terminal domain"/>
    <property type="match status" value="1"/>
</dbReference>
<dbReference type="SMART" id="SM00387">
    <property type="entry name" value="HATPase_c"/>
    <property type="match status" value="1"/>
</dbReference>
<dbReference type="InterPro" id="IPR003661">
    <property type="entry name" value="HisK_dim/P_dom"/>
</dbReference>
<keyword evidence="4" id="KW-1003">Cell membrane</keyword>
<accession>A0A1E3X4D2</accession>
<feature type="transmembrane region" description="Helical" evidence="11">
    <location>
        <begin position="12"/>
        <end position="32"/>
    </location>
</feature>
<comment type="caution">
    <text evidence="14">The sequence shown here is derived from an EMBL/GenBank/DDBJ whole genome shotgun (WGS) entry which is preliminary data.</text>
</comment>
<dbReference type="FunFam" id="3.30.565.10:FF:000006">
    <property type="entry name" value="Sensor histidine kinase WalK"/>
    <property type="match status" value="1"/>
</dbReference>
<dbReference type="PRINTS" id="PR00344">
    <property type="entry name" value="BCTRLSENSOR"/>
</dbReference>
<dbReference type="Pfam" id="PF00672">
    <property type="entry name" value="HAMP"/>
    <property type="match status" value="1"/>
</dbReference>
<evidence type="ECO:0000256" key="7">
    <source>
        <dbReference type="ARBA" id="ARBA00022692"/>
    </source>
</evidence>
<comment type="catalytic activity">
    <reaction evidence="1">
        <text>ATP + protein L-histidine = ADP + protein N-phospho-L-histidine.</text>
        <dbReference type="EC" id="2.7.13.3"/>
    </reaction>
</comment>
<dbReference type="GO" id="GO:0030295">
    <property type="term" value="F:protein kinase activator activity"/>
    <property type="evidence" value="ECO:0007669"/>
    <property type="project" value="TreeGrafter"/>
</dbReference>
<dbReference type="PROSITE" id="PS50885">
    <property type="entry name" value="HAMP"/>
    <property type="match status" value="1"/>
</dbReference>
<keyword evidence="8 14" id="KW-0418">Kinase</keyword>
<dbReference type="Pfam" id="PF00512">
    <property type="entry name" value="HisKA"/>
    <property type="match status" value="1"/>
</dbReference>
<dbReference type="PROSITE" id="PS50109">
    <property type="entry name" value="HIS_KIN"/>
    <property type="match status" value="1"/>
</dbReference>
<dbReference type="EMBL" id="MAYW01000217">
    <property type="protein sequence ID" value="ODS30485.1"/>
    <property type="molecule type" value="Genomic_DNA"/>
</dbReference>
<dbReference type="AlphaFoldDB" id="A0A1E3X4D2"/>
<dbReference type="InterPro" id="IPR003660">
    <property type="entry name" value="HAMP_dom"/>
</dbReference>
<dbReference type="Gene3D" id="6.10.340.10">
    <property type="match status" value="1"/>
</dbReference>
<dbReference type="CDD" id="cd18774">
    <property type="entry name" value="PDC2_HK_sensor"/>
    <property type="match status" value="1"/>
</dbReference>
<dbReference type="InterPro" id="IPR004358">
    <property type="entry name" value="Sig_transdc_His_kin-like_C"/>
</dbReference>
<dbReference type="Gene3D" id="3.30.450.20">
    <property type="entry name" value="PAS domain"/>
    <property type="match status" value="1"/>
</dbReference>
<feature type="transmembrane region" description="Helical" evidence="11">
    <location>
        <begin position="285"/>
        <end position="309"/>
    </location>
</feature>
<dbReference type="GO" id="GO:0000155">
    <property type="term" value="F:phosphorelay sensor kinase activity"/>
    <property type="evidence" value="ECO:0007669"/>
    <property type="project" value="InterPro"/>
</dbReference>
<evidence type="ECO:0000256" key="5">
    <source>
        <dbReference type="ARBA" id="ARBA00022553"/>
    </source>
</evidence>
<dbReference type="CDD" id="cd00082">
    <property type="entry name" value="HisKA"/>
    <property type="match status" value="1"/>
</dbReference>
<dbReference type="InterPro" id="IPR029151">
    <property type="entry name" value="Sensor-like_sf"/>
</dbReference>
<dbReference type="FunFam" id="1.10.287.130:FF:000101">
    <property type="entry name" value="Sensor histidine kinase"/>
    <property type="match status" value="1"/>
</dbReference>